<reference evidence="1 2" key="1">
    <citation type="submission" date="2020-04" db="EMBL/GenBank/DDBJ databases">
        <authorList>
            <person name="Basu S."/>
            <person name="Maruthanayagam V."/>
            <person name="Chakraborty S."/>
            <person name="Pramanik A."/>
            <person name="Mukherjee J."/>
            <person name="Brink B."/>
        </authorList>
    </citation>
    <scope>NUCLEOTIDE SEQUENCE [LARGE SCALE GENOMIC DNA]</scope>
    <source>
        <strain evidence="1 2">AP17</strain>
    </source>
</reference>
<evidence type="ECO:0000313" key="1">
    <source>
        <dbReference type="EMBL" id="QIZ69256.1"/>
    </source>
</evidence>
<protein>
    <submittedName>
        <fullName evidence="1">Uncharacterized protein</fullName>
    </submittedName>
</protein>
<dbReference type="KEGG" id="oxy:HCG48_00495"/>
<dbReference type="Proteomes" id="UP000500857">
    <property type="component" value="Chromosome"/>
</dbReference>
<keyword evidence="2" id="KW-1185">Reference proteome</keyword>
<accession>A0A6H1TSR9</accession>
<dbReference type="RefSeq" id="WP_168567413.1">
    <property type="nucleotide sequence ID" value="NZ_CP051167.1"/>
</dbReference>
<evidence type="ECO:0000313" key="2">
    <source>
        <dbReference type="Proteomes" id="UP000500857"/>
    </source>
</evidence>
<organism evidence="1 2">
    <name type="scientific">Oxynema aestuarii AP17</name>
    <dbReference type="NCBI Taxonomy" id="2064643"/>
    <lineage>
        <taxon>Bacteria</taxon>
        <taxon>Bacillati</taxon>
        <taxon>Cyanobacteriota</taxon>
        <taxon>Cyanophyceae</taxon>
        <taxon>Oscillatoriophycideae</taxon>
        <taxon>Oscillatoriales</taxon>
        <taxon>Oscillatoriaceae</taxon>
        <taxon>Oxynema</taxon>
        <taxon>Oxynema aestuarii</taxon>
    </lineage>
</organism>
<sequence>MPAWMVLSDPRPWPVGDRQGNLLCRRFAIAPTSEPFDRRPDLEYAQLPRFVRVGDGDRPVPF</sequence>
<dbReference type="AlphaFoldDB" id="A0A6H1TSR9"/>
<proteinExistence type="predicted"/>
<name>A0A6H1TSR9_9CYAN</name>
<dbReference type="EMBL" id="CP051167">
    <property type="protein sequence ID" value="QIZ69256.1"/>
    <property type="molecule type" value="Genomic_DNA"/>
</dbReference>
<gene>
    <name evidence="1" type="ORF">HCG48_00495</name>
</gene>